<name>A0ABQ8SJ46_PERAM</name>
<evidence type="ECO:0000259" key="1">
    <source>
        <dbReference type="PROSITE" id="PS50208"/>
    </source>
</evidence>
<sequence length="250" mass="29085">MHYFRHAIDATSRHLAAKHRNYISLHIAAEYGTTSHIKRPDRYYSSLYSLLNENGDYTHNPKLNLRERRGAETDICALKTVLKGLYFKPFVYRDKSFLSILKILKQSAASDSFLPTTQASSKNSDEPREFNLPTLPQKRITYVPEKLPSKYGVHSEEYLPIRTTTTYLFVVINYDSQHGHGAFDLYCGMLPYATDDNKCPAYDLPAQNTVRKRSWQHTDRTDRHLLLRRSSYTVHVLKFRLNALINRQLL</sequence>
<evidence type="ECO:0000313" key="3">
    <source>
        <dbReference type="Proteomes" id="UP001148838"/>
    </source>
</evidence>
<comment type="caution">
    <text evidence="2">The sequence shown here is derived from an EMBL/GenBank/DDBJ whole genome shotgun (WGS) entry which is preliminary data.</text>
</comment>
<organism evidence="2 3">
    <name type="scientific">Periplaneta americana</name>
    <name type="common">American cockroach</name>
    <name type="synonym">Blatta americana</name>
    <dbReference type="NCBI Taxonomy" id="6978"/>
    <lineage>
        <taxon>Eukaryota</taxon>
        <taxon>Metazoa</taxon>
        <taxon>Ecdysozoa</taxon>
        <taxon>Arthropoda</taxon>
        <taxon>Hexapoda</taxon>
        <taxon>Insecta</taxon>
        <taxon>Pterygota</taxon>
        <taxon>Neoptera</taxon>
        <taxon>Polyneoptera</taxon>
        <taxon>Dictyoptera</taxon>
        <taxon>Blattodea</taxon>
        <taxon>Blattoidea</taxon>
        <taxon>Blattidae</taxon>
        <taxon>Blattinae</taxon>
        <taxon>Periplaneta</taxon>
    </lineage>
</organism>
<dbReference type="Proteomes" id="UP001148838">
    <property type="component" value="Unassembled WGS sequence"/>
</dbReference>
<keyword evidence="3" id="KW-1185">Reference proteome</keyword>
<dbReference type="InterPro" id="IPR001309">
    <property type="entry name" value="Pept_C14_p20"/>
</dbReference>
<dbReference type="PROSITE" id="PS50208">
    <property type="entry name" value="CASPASE_P20"/>
    <property type="match status" value="1"/>
</dbReference>
<dbReference type="EMBL" id="JAJSOF020000027">
    <property type="protein sequence ID" value="KAJ4433687.1"/>
    <property type="molecule type" value="Genomic_DNA"/>
</dbReference>
<gene>
    <name evidence="2" type="ORF">ANN_15998</name>
</gene>
<accession>A0ABQ8SJ46</accession>
<feature type="domain" description="Caspase family p20" evidence="1">
    <location>
        <begin position="49"/>
        <end position="108"/>
    </location>
</feature>
<protein>
    <recommendedName>
        <fullName evidence="1">Caspase family p20 domain-containing protein</fullName>
    </recommendedName>
</protein>
<proteinExistence type="predicted"/>
<dbReference type="InterPro" id="IPR029030">
    <property type="entry name" value="Caspase-like_dom_sf"/>
</dbReference>
<dbReference type="SUPFAM" id="SSF52129">
    <property type="entry name" value="Caspase-like"/>
    <property type="match status" value="1"/>
</dbReference>
<evidence type="ECO:0000313" key="2">
    <source>
        <dbReference type="EMBL" id="KAJ4433687.1"/>
    </source>
</evidence>
<reference evidence="2 3" key="1">
    <citation type="journal article" date="2022" name="Allergy">
        <title>Genome assembly and annotation of Periplaneta americana reveal a comprehensive cockroach allergen profile.</title>
        <authorList>
            <person name="Wang L."/>
            <person name="Xiong Q."/>
            <person name="Saelim N."/>
            <person name="Wang L."/>
            <person name="Nong W."/>
            <person name="Wan A.T."/>
            <person name="Shi M."/>
            <person name="Liu X."/>
            <person name="Cao Q."/>
            <person name="Hui J.H.L."/>
            <person name="Sookrung N."/>
            <person name="Leung T.F."/>
            <person name="Tungtrongchitr A."/>
            <person name="Tsui S.K.W."/>
        </authorList>
    </citation>
    <scope>NUCLEOTIDE SEQUENCE [LARGE SCALE GENOMIC DNA]</scope>
    <source>
        <strain evidence="2">PWHHKU_190912</strain>
    </source>
</reference>